<evidence type="ECO:0000259" key="2">
    <source>
        <dbReference type="Pfam" id="PF05030"/>
    </source>
</evidence>
<evidence type="ECO:0000256" key="1">
    <source>
        <dbReference type="ARBA" id="ARBA00007945"/>
    </source>
</evidence>
<dbReference type="Pfam" id="PF05030">
    <property type="entry name" value="SSXT"/>
    <property type="match status" value="1"/>
</dbReference>
<dbReference type="AlphaFoldDB" id="A0A6V7PP99"/>
<accession>A0A6V7PP99</accession>
<gene>
    <name evidence="3" type="ORF">CB5_LOCUS15699</name>
</gene>
<organism evidence="3">
    <name type="scientific">Ananas comosus var. bracteatus</name>
    <name type="common">red pineapple</name>
    <dbReference type="NCBI Taxonomy" id="296719"/>
    <lineage>
        <taxon>Eukaryota</taxon>
        <taxon>Viridiplantae</taxon>
        <taxon>Streptophyta</taxon>
        <taxon>Embryophyta</taxon>
        <taxon>Tracheophyta</taxon>
        <taxon>Spermatophyta</taxon>
        <taxon>Magnoliopsida</taxon>
        <taxon>Liliopsida</taxon>
        <taxon>Poales</taxon>
        <taxon>Bromeliaceae</taxon>
        <taxon>Bromelioideae</taxon>
        <taxon>Ananas</taxon>
    </lineage>
</organism>
<name>A0A6V7PP99_ANACO</name>
<protein>
    <recommendedName>
        <fullName evidence="2">SS18 N-terminal domain-containing protein</fullName>
    </recommendedName>
</protein>
<dbReference type="EMBL" id="LR862150">
    <property type="protein sequence ID" value="CAD1832488.1"/>
    <property type="molecule type" value="Genomic_DNA"/>
</dbReference>
<comment type="similarity">
    <text evidence="1">Belongs to the SS18 family.</text>
</comment>
<evidence type="ECO:0000313" key="3">
    <source>
        <dbReference type="EMBL" id="CAD1832488.1"/>
    </source>
</evidence>
<feature type="domain" description="SS18 N-terminal" evidence="2">
    <location>
        <begin position="21"/>
        <end position="75"/>
    </location>
</feature>
<proteinExistence type="inferred from homology"/>
<sequence>MQQHLMQMNQNMMGGYASPTTVTTDLIQQYLDQNKQLILAILDNQNTGKVEECARNQAKLQHNLMYLAAIADSQPPQASAMAQPGTYVAAGSSSITSPAAEVEHNFTARTYVAAGSSSITSPAAEIEHNFTGTGAAVYRKDPPIFSTMNPKVHLLLILFLLPPSPPPSPSPIPLALTPLFACSRGLTLRWELEHNFTGTGDRAQFHYHWGRRAQERSTDLLHHEP</sequence>
<reference evidence="3" key="1">
    <citation type="submission" date="2020-07" db="EMBL/GenBank/DDBJ databases">
        <authorList>
            <person name="Lin J."/>
        </authorList>
    </citation>
    <scope>NUCLEOTIDE SEQUENCE</scope>
</reference>
<dbReference type="InterPro" id="IPR007726">
    <property type="entry name" value="SS18_N"/>
</dbReference>